<proteinExistence type="predicted"/>
<comment type="caution">
    <text evidence="2">The sequence shown here is derived from an EMBL/GenBank/DDBJ whole genome shotgun (WGS) entry which is preliminary data.</text>
</comment>
<sequence length="139" mass="15810">MNRENAPSTLAADYARAVDDRQFSAMETLMWPEFTQQGPGFSAESRTVFIANLAVLRSFDSTFHLLGQVAGEWQGDQYRGETYCVASHFFQRDGRSLCMDMGIRYQDVIEVRGGEARYLSRDLNVVWQDEREITAPILG</sequence>
<organism evidence="2 3">
    <name type="scientific">Pseudohalioglobus lutimaris</name>
    <dbReference type="NCBI Taxonomy" id="1737061"/>
    <lineage>
        <taxon>Bacteria</taxon>
        <taxon>Pseudomonadati</taxon>
        <taxon>Pseudomonadota</taxon>
        <taxon>Gammaproteobacteria</taxon>
        <taxon>Cellvibrionales</taxon>
        <taxon>Halieaceae</taxon>
        <taxon>Pseudohalioglobus</taxon>
    </lineage>
</organism>
<evidence type="ECO:0000259" key="1">
    <source>
        <dbReference type="Pfam" id="PF13577"/>
    </source>
</evidence>
<dbReference type="InterPro" id="IPR032710">
    <property type="entry name" value="NTF2-like_dom_sf"/>
</dbReference>
<dbReference type="Proteomes" id="UP000235005">
    <property type="component" value="Unassembled WGS sequence"/>
</dbReference>
<dbReference type="Pfam" id="PF13577">
    <property type="entry name" value="SnoaL_4"/>
    <property type="match status" value="1"/>
</dbReference>
<dbReference type="InterPro" id="IPR037401">
    <property type="entry name" value="SnoaL-like"/>
</dbReference>
<evidence type="ECO:0000313" key="3">
    <source>
        <dbReference type="Proteomes" id="UP000235005"/>
    </source>
</evidence>
<dbReference type="SUPFAM" id="SSF54427">
    <property type="entry name" value="NTF2-like"/>
    <property type="match status" value="1"/>
</dbReference>
<dbReference type="RefSeq" id="WP_076001837.1">
    <property type="nucleotide sequence ID" value="NZ_PKUS01000005.1"/>
</dbReference>
<dbReference type="Gene3D" id="3.10.450.50">
    <property type="match status" value="1"/>
</dbReference>
<evidence type="ECO:0000313" key="2">
    <source>
        <dbReference type="EMBL" id="PLW69585.1"/>
    </source>
</evidence>
<dbReference type="EMBL" id="PKUS01000005">
    <property type="protein sequence ID" value="PLW69585.1"/>
    <property type="molecule type" value="Genomic_DNA"/>
</dbReference>
<protein>
    <recommendedName>
        <fullName evidence="1">SnoaL-like domain-containing protein</fullName>
    </recommendedName>
</protein>
<reference evidence="2 3" key="1">
    <citation type="submission" date="2018-01" db="EMBL/GenBank/DDBJ databases">
        <title>The draft genome sequence of Halioglobus lutimaris HF004.</title>
        <authorList>
            <person name="Du Z.-J."/>
            <person name="Shi M.-J."/>
        </authorList>
    </citation>
    <scope>NUCLEOTIDE SEQUENCE [LARGE SCALE GENOMIC DNA]</scope>
    <source>
        <strain evidence="2 3">HF004</strain>
    </source>
</reference>
<dbReference type="OrthoDB" id="4571298at2"/>
<name>A0A2N5X522_9GAMM</name>
<accession>A0A2N5X522</accession>
<feature type="domain" description="SnoaL-like" evidence="1">
    <location>
        <begin position="10"/>
        <end position="115"/>
    </location>
</feature>
<keyword evidence="3" id="KW-1185">Reference proteome</keyword>
<gene>
    <name evidence="2" type="ORF">C0039_06120</name>
</gene>
<dbReference type="AlphaFoldDB" id="A0A2N5X522"/>